<reference evidence="1" key="1">
    <citation type="journal article" date="2014" name="Front. Microbiol.">
        <title>High frequency of phylogenetically diverse reductive dehalogenase-homologous genes in deep subseafloor sedimentary metagenomes.</title>
        <authorList>
            <person name="Kawai M."/>
            <person name="Futagami T."/>
            <person name="Toyoda A."/>
            <person name="Takaki Y."/>
            <person name="Nishi S."/>
            <person name="Hori S."/>
            <person name="Arai W."/>
            <person name="Tsubouchi T."/>
            <person name="Morono Y."/>
            <person name="Uchiyama I."/>
            <person name="Ito T."/>
            <person name="Fujiyama A."/>
            <person name="Inagaki F."/>
            <person name="Takami H."/>
        </authorList>
    </citation>
    <scope>NUCLEOTIDE SEQUENCE</scope>
    <source>
        <strain evidence="1">Expedition CK06-06</strain>
    </source>
</reference>
<dbReference type="AlphaFoldDB" id="X0SVH9"/>
<accession>X0SVH9</accession>
<dbReference type="InterPro" id="IPR029044">
    <property type="entry name" value="Nucleotide-diphossugar_trans"/>
</dbReference>
<evidence type="ECO:0000313" key="1">
    <source>
        <dbReference type="EMBL" id="GAF85198.1"/>
    </source>
</evidence>
<dbReference type="SUPFAM" id="SSF53448">
    <property type="entry name" value="Nucleotide-diphospho-sugar transferases"/>
    <property type="match status" value="1"/>
</dbReference>
<gene>
    <name evidence="1" type="ORF">S01H1_02221</name>
</gene>
<name>X0SVH9_9ZZZZ</name>
<proteinExistence type="predicted"/>
<sequence length="173" mass="19762">ITTLKPVHPLPGWWGKVRLFSGSISHPRNLWLDLDVTITGDLDVLVKPLEHGQIRACLNWAQSGHGGVQSSVMYWEGQSARIIDDLFDPADAHWPPRNDLFWDNGQVKWGDQEFITLLRDTQRLEVEYFDPAHVVSYKYHCLNGLPPDSLVQVFHGKPDPSEVNADWVKQCRV</sequence>
<comment type="caution">
    <text evidence="1">The sequence shown here is derived from an EMBL/GenBank/DDBJ whole genome shotgun (WGS) entry which is preliminary data.</text>
</comment>
<protein>
    <submittedName>
        <fullName evidence="1">Uncharacterized protein</fullName>
    </submittedName>
</protein>
<feature type="non-terminal residue" evidence="1">
    <location>
        <position position="1"/>
    </location>
</feature>
<dbReference type="EMBL" id="BARS01001046">
    <property type="protein sequence ID" value="GAF85198.1"/>
    <property type="molecule type" value="Genomic_DNA"/>
</dbReference>
<organism evidence="1">
    <name type="scientific">marine sediment metagenome</name>
    <dbReference type="NCBI Taxonomy" id="412755"/>
    <lineage>
        <taxon>unclassified sequences</taxon>
        <taxon>metagenomes</taxon>
        <taxon>ecological metagenomes</taxon>
    </lineage>
</organism>